<dbReference type="EMBL" id="PJMW01000001">
    <property type="protein sequence ID" value="PKV98774.1"/>
    <property type="molecule type" value="Genomic_DNA"/>
</dbReference>
<dbReference type="PANTHER" id="PTHR33371:SF4">
    <property type="entry name" value="INTERMEMBRANE PHOSPHOLIPID TRANSPORT SYSTEM BINDING PROTEIN MLAD"/>
    <property type="match status" value="1"/>
</dbReference>
<keyword evidence="4" id="KW-1185">Reference proteome</keyword>
<dbReference type="InterPro" id="IPR003399">
    <property type="entry name" value="Mce/MlaD"/>
</dbReference>
<feature type="transmembrane region" description="Helical" evidence="1">
    <location>
        <begin position="16"/>
        <end position="37"/>
    </location>
</feature>
<evidence type="ECO:0000313" key="3">
    <source>
        <dbReference type="EMBL" id="PKV98774.1"/>
    </source>
</evidence>
<gene>
    <name evidence="3" type="ORF">ATK86_0802</name>
</gene>
<dbReference type="RefSeq" id="WP_101463182.1">
    <property type="nucleotide sequence ID" value="NZ_PJMW01000001.1"/>
</dbReference>
<evidence type="ECO:0000259" key="2">
    <source>
        <dbReference type="Pfam" id="PF02470"/>
    </source>
</evidence>
<dbReference type="Pfam" id="PF02470">
    <property type="entry name" value="MlaD"/>
    <property type="match status" value="1"/>
</dbReference>
<dbReference type="OrthoDB" id="4367361at2"/>
<accession>A0A2N3WY50</accession>
<protein>
    <recommendedName>
        <fullName evidence="2">Mce/MlaD domain-containing protein</fullName>
    </recommendedName>
</protein>
<feature type="domain" description="Mce/MlaD" evidence="2">
    <location>
        <begin position="53"/>
        <end position="121"/>
    </location>
</feature>
<dbReference type="AlphaFoldDB" id="A0A2N3WY50"/>
<dbReference type="InterPro" id="IPR052336">
    <property type="entry name" value="MlaD_Phospholipid_Transporter"/>
</dbReference>
<dbReference type="PANTHER" id="PTHR33371">
    <property type="entry name" value="INTERMEMBRANE PHOSPHOLIPID TRANSPORT SYSTEM BINDING PROTEIN MLAD-RELATED"/>
    <property type="match status" value="1"/>
</dbReference>
<keyword evidence="1" id="KW-1133">Transmembrane helix</keyword>
<keyword evidence="1" id="KW-0812">Transmembrane</keyword>
<proteinExistence type="predicted"/>
<reference evidence="3 4" key="1">
    <citation type="submission" date="2017-12" db="EMBL/GenBank/DDBJ databases">
        <title>Sequencing the genomes of 1000 Actinobacteria strains.</title>
        <authorList>
            <person name="Klenk H.-P."/>
        </authorList>
    </citation>
    <scope>NUCLEOTIDE SEQUENCE [LARGE SCALE GENOMIC DNA]</scope>
    <source>
        <strain evidence="3 4">DSM 44489</strain>
    </source>
</reference>
<comment type="caution">
    <text evidence="3">The sequence shown here is derived from an EMBL/GenBank/DDBJ whole genome shotgun (WGS) entry which is preliminary data.</text>
</comment>
<dbReference type="Proteomes" id="UP000233766">
    <property type="component" value="Unassembled WGS sequence"/>
</dbReference>
<evidence type="ECO:0000313" key="4">
    <source>
        <dbReference type="Proteomes" id="UP000233766"/>
    </source>
</evidence>
<evidence type="ECO:0000256" key="1">
    <source>
        <dbReference type="SAM" id="Phobius"/>
    </source>
</evidence>
<name>A0A2N3WY50_9NOCA</name>
<organism evidence="3 4">
    <name type="scientific">Nocardia fluminea</name>
    <dbReference type="NCBI Taxonomy" id="134984"/>
    <lineage>
        <taxon>Bacteria</taxon>
        <taxon>Bacillati</taxon>
        <taxon>Actinomycetota</taxon>
        <taxon>Actinomycetes</taxon>
        <taxon>Mycobacteriales</taxon>
        <taxon>Nocardiaceae</taxon>
        <taxon>Nocardia</taxon>
    </lineage>
</organism>
<sequence>MPAYALPGTEVGPLRARVLGTLAVVLTLLGVLVWRVVPDSEPADQIRVALLVGEVGEGVGEGTDVRLDGVRVGSVAAIDFAGRSRQRIDLTLSGSQLFGLTNALTVDYAPGNLFGISAIELHSTAGGAELVDGSTVDLTDRDADRVHDATLSALLKSTGQLTDEVLTPKLVELLSTISRDLTAFTPLMQAIGTTARSYAETRQLPPSMLFEQFGSALTGLPPMLTGGLTLLNAEYTNKYLAVPDQLQRFGQMFEGIQYQLLPTVTRLLSTSRQYFGGILPMISLVLDRLSASVSTPQRSGEQLSELLTRLDAAFRDTPDGPVLEAAVELDVVPGLAAPLASILGGVR</sequence>
<keyword evidence="1" id="KW-0472">Membrane</keyword>